<feature type="region of interest" description="Disordered" evidence="1">
    <location>
        <begin position="65"/>
        <end position="120"/>
    </location>
</feature>
<evidence type="ECO:0000256" key="1">
    <source>
        <dbReference type="SAM" id="MobiDB-lite"/>
    </source>
</evidence>
<comment type="caution">
    <text evidence="3">The sequence shown here is derived from an EMBL/GenBank/DDBJ whole genome shotgun (WGS) entry which is preliminary data.</text>
</comment>
<name>A0A2I0I295_PUNGR</name>
<evidence type="ECO:0000313" key="3">
    <source>
        <dbReference type="EMBL" id="PKI37943.1"/>
    </source>
</evidence>
<dbReference type="AlphaFoldDB" id="A0A2I0I295"/>
<feature type="domain" description="Retroviral polymerase SH3-like" evidence="2">
    <location>
        <begin position="14"/>
        <end position="73"/>
    </location>
</feature>
<keyword evidence="4" id="KW-1185">Reference proteome</keyword>
<dbReference type="Pfam" id="PF25597">
    <property type="entry name" value="SH3_retrovirus"/>
    <property type="match status" value="1"/>
</dbReference>
<protein>
    <recommendedName>
        <fullName evidence="2">Retroviral polymerase SH3-like domain-containing protein</fullName>
    </recommendedName>
</protein>
<proteinExistence type="predicted"/>
<dbReference type="InterPro" id="IPR057670">
    <property type="entry name" value="SH3_retrovirus"/>
</dbReference>
<reference evidence="3 4" key="1">
    <citation type="submission" date="2017-11" db="EMBL/GenBank/DDBJ databases">
        <title>De-novo sequencing of pomegranate (Punica granatum L.) genome.</title>
        <authorList>
            <person name="Akparov Z."/>
            <person name="Amiraslanov A."/>
            <person name="Hajiyeva S."/>
            <person name="Abbasov M."/>
            <person name="Kaur K."/>
            <person name="Hamwieh A."/>
            <person name="Solovyev V."/>
            <person name="Salamov A."/>
            <person name="Braich B."/>
            <person name="Kosarev P."/>
            <person name="Mahmoud A."/>
            <person name="Hajiyev E."/>
            <person name="Babayeva S."/>
            <person name="Izzatullayeva V."/>
            <person name="Mammadov A."/>
            <person name="Mammadov A."/>
            <person name="Sharifova S."/>
            <person name="Ojaghi J."/>
            <person name="Eynullazada K."/>
            <person name="Bayramov B."/>
            <person name="Abdulazimova A."/>
            <person name="Shahmuradov I."/>
        </authorList>
    </citation>
    <scope>NUCLEOTIDE SEQUENCE [LARGE SCALE GENOMIC DNA]</scope>
    <source>
        <strain evidence="4">cv. AG2017</strain>
        <tissue evidence="3">Leaf</tissue>
    </source>
</reference>
<gene>
    <name evidence="3" type="ORF">CRG98_041656</name>
</gene>
<feature type="compositionally biased region" description="Basic and acidic residues" evidence="1">
    <location>
        <begin position="65"/>
        <end position="83"/>
    </location>
</feature>
<dbReference type="Proteomes" id="UP000233551">
    <property type="component" value="Unassembled WGS sequence"/>
</dbReference>
<organism evidence="3 4">
    <name type="scientific">Punica granatum</name>
    <name type="common">Pomegranate</name>
    <dbReference type="NCBI Taxonomy" id="22663"/>
    <lineage>
        <taxon>Eukaryota</taxon>
        <taxon>Viridiplantae</taxon>
        <taxon>Streptophyta</taxon>
        <taxon>Embryophyta</taxon>
        <taxon>Tracheophyta</taxon>
        <taxon>Spermatophyta</taxon>
        <taxon>Magnoliopsida</taxon>
        <taxon>eudicotyledons</taxon>
        <taxon>Gunneridae</taxon>
        <taxon>Pentapetalae</taxon>
        <taxon>rosids</taxon>
        <taxon>malvids</taxon>
        <taxon>Myrtales</taxon>
        <taxon>Lythraceae</taxon>
        <taxon>Punica</taxon>
    </lineage>
</organism>
<feature type="compositionally biased region" description="Basic and acidic residues" evidence="1">
    <location>
        <begin position="91"/>
        <end position="102"/>
    </location>
</feature>
<evidence type="ECO:0000259" key="2">
    <source>
        <dbReference type="Pfam" id="PF25597"/>
    </source>
</evidence>
<evidence type="ECO:0000313" key="4">
    <source>
        <dbReference type="Proteomes" id="UP000233551"/>
    </source>
</evidence>
<dbReference type="EMBL" id="PGOL01004253">
    <property type="protein sequence ID" value="PKI37943.1"/>
    <property type="molecule type" value="Genomic_DNA"/>
</dbReference>
<sequence>MRSPNQIFDYKTCMHVPKEQRSKLDDKANECIFVGYGDEEYGYRLLDPKKGKVVRSRDVVFREQETVEEEKQTQTPDGVRDRAPIPILEDDATHEIDPHEIELRDDEEPEQVGVQAEERW</sequence>
<accession>A0A2I0I295</accession>